<feature type="coiled-coil region" evidence="1">
    <location>
        <begin position="201"/>
        <end position="291"/>
    </location>
</feature>
<reference evidence="3" key="1">
    <citation type="submission" date="2022-08" db="UniProtKB">
        <authorList>
            <consortium name="EnsemblMetazoa"/>
        </authorList>
    </citation>
    <scope>IDENTIFICATION</scope>
    <source>
        <strain evidence="3">05x7-T-G4-1.051#20</strain>
    </source>
</reference>
<evidence type="ECO:0000313" key="4">
    <source>
        <dbReference type="Proteomes" id="UP000005408"/>
    </source>
</evidence>
<dbReference type="Pfam" id="PF00856">
    <property type="entry name" value="SET"/>
    <property type="match status" value="1"/>
</dbReference>
<dbReference type="PANTHER" id="PTHR46167:SF1">
    <property type="entry name" value="N-LYSINE METHYLTRANSFERASE KMT5A"/>
    <property type="match status" value="1"/>
</dbReference>
<evidence type="ECO:0000313" key="3">
    <source>
        <dbReference type="EnsemblMetazoa" id="G31608.6:cds"/>
    </source>
</evidence>
<dbReference type="EnsemblMetazoa" id="G31608.6">
    <property type="protein sequence ID" value="G31608.6:cds"/>
    <property type="gene ID" value="G31608"/>
</dbReference>
<dbReference type="GO" id="GO:0043516">
    <property type="term" value="P:regulation of DNA damage response, signal transduction by p53 class mediator"/>
    <property type="evidence" value="ECO:0007669"/>
    <property type="project" value="TreeGrafter"/>
</dbReference>
<dbReference type="GO" id="GO:0005634">
    <property type="term" value="C:nucleus"/>
    <property type="evidence" value="ECO:0007669"/>
    <property type="project" value="TreeGrafter"/>
</dbReference>
<proteinExistence type="predicted"/>
<sequence length="528" mass="62284">MMAEETASKDTYWLNETLSHRIKSWRSRRFKRFDWKRNISEIEDSHDKNTKCPPVPSLSVSSIKADVTLNFNVKDNDTEDVRWYIGRRRRNTEMKHLAYTMNSSPCRFPLYMADIFSKTKDGQSSASRCRCCIYLKENKEPEVEVIDLVGVQTDSIKAEDQDIRRPRGVQENEDNLIHRYMYEDSKTMARNKKELKDLSTNQELRFALKKLQAAYHKLKTEETEKSKKLKKLQTDYDKLKTEETEKSTKLKKLQTDYDKLKTEETEKSKKLKKLQTDYDKLKTEEREKSKKLQEPSLQIFYREQARQDLKGLEENVTCDYTDTVRIVVAIFTYAPLTIHMFEMRMRVCIENGNAILLKRGKSMSRRSRRERGRPGQHGQRIIDRDAFYIKETPNKGRGVFTKKEFGQNEFLLPYEGELLEKEPDVDDTYIFEFTFKGKPFWVDASKEDGSFGRLLNDDHIHPNCRPKVMEIDEKPVICFFSLRPLSSNTELVYDYGPGNIYPWRGKFGMLRNHQKNLTAVYLGMPQIL</sequence>
<dbReference type="InterPro" id="IPR051760">
    <property type="entry name" value="KMT5A"/>
</dbReference>
<dbReference type="AlphaFoldDB" id="A0A8W8M466"/>
<dbReference type="PROSITE" id="PS50280">
    <property type="entry name" value="SET"/>
    <property type="match status" value="1"/>
</dbReference>
<keyword evidence="1" id="KW-0175">Coiled coil</keyword>
<dbReference type="Proteomes" id="UP000005408">
    <property type="component" value="Unassembled WGS sequence"/>
</dbReference>
<organism evidence="3 4">
    <name type="scientific">Magallana gigas</name>
    <name type="common">Pacific oyster</name>
    <name type="synonym">Crassostrea gigas</name>
    <dbReference type="NCBI Taxonomy" id="29159"/>
    <lineage>
        <taxon>Eukaryota</taxon>
        <taxon>Metazoa</taxon>
        <taxon>Spiralia</taxon>
        <taxon>Lophotrochozoa</taxon>
        <taxon>Mollusca</taxon>
        <taxon>Bivalvia</taxon>
        <taxon>Autobranchia</taxon>
        <taxon>Pteriomorphia</taxon>
        <taxon>Ostreida</taxon>
        <taxon>Ostreoidea</taxon>
        <taxon>Ostreidae</taxon>
        <taxon>Magallana</taxon>
    </lineage>
</organism>
<dbReference type="SMART" id="SM00317">
    <property type="entry name" value="SET"/>
    <property type="match status" value="1"/>
</dbReference>
<evidence type="ECO:0000256" key="1">
    <source>
        <dbReference type="SAM" id="Coils"/>
    </source>
</evidence>
<accession>A0A8W8M466</accession>
<dbReference type="SUPFAM" id="SSF82199">
    <property type="entry name" value="SET domain"/>
    <property type="match status" value="1"/>
</dbReference>
<feature type="domain" description="SET" evidence="2">
    <location>
        <begin position="385"/>
        <end position="496"/>
    </location>
</feature>
<dbReference type="InterPro" id="IPR001214">
    <property type="entry name" value="SET_dom"/>
</dbReference>
<dbReference type="InterPro" id="IPR046341">
    <property type="entry name" value="SET_dom_sf"/>
</dbReference>
<dbReference type="GO" id="GO:0042799">
    <property type="term" value="F:histone H4K20 methyltransferase activity"/>
    <property type="evidence" value="ECO:0007669"/>
    <property type="project" value="TreeGrafter"/>
</dbReference>
<evidence type="ECO:0000259" key="2">
    <source>
        <dbReference type="PROSITE" id="PS50280"/>
    </source>
</evidence>
<dbReference type="GO" id="GO:0006357">
    <property type="term" value="P:regulation of transcription by RNA polymerase II"/>
    <property type="evidence" value="ECO:0007669"/>
    <property type="project" value="TreeGrafter"/>
</dbReference>
<dbReference type="GO" id="GO:0005700">
    <property type="term" value="C:polytene chromosome"/>
    <property type="evidence" value="ECO:0007669"/>
    <property type="project" value="TreeGrafter"/>
</dbReference>
<name>A0A8W8M466_MAGGI</name>
<dbReference type="Gene3D" id="2.170.270.10">
    <property type="entry name" value="SET domain"/>
    <property type="match status" value="1"/>
</dbReference>
<keyword evidence="4" id="KW-1185">Reference proteome</keyword>
<dbReference type="PANTHER" id="PTHR46167">
    <property type="entry name" value="N-LYSINE METHYLTRANSFERASE KMT5A"/>
    <property type="match status" value="1"/>
</dbReference>
<protein>
    <recommendedName>
        <fullName evidence="2">SET domain-containing protein</fullName>
    </recommendedName>
</protein>